<gene>
    <name evidence="2" type="ORF">G3I39_34385</name>
</gene>
<dbReference type="EMBL" id="JAAGME010001469">
    <property type="protein sequence ID" value="NEB72122.1"/>
    <property type="molecule type" value="Genomic_DNA"/>
</dbReference>
<feature type="chain" id="PRO_5027095847" evidence="1">
    <location>
        <begin position="28"/>
        <end position="64"/>
    </location>
</feature>
<accession>A0A6N9VL11</accession>
<name>A0A6N9VL11_STRMI</name>
<evidence type="ECO:0000313" key="2">
    <source>
        <dbReference type="EMBL" id="NEB72122.1"/>
    </source>
</evidence>
<keyword evidence="1" id="KW-0732">Signal</keyword>
<evidence type="ECO:0000313" key="3">
    <source>
        <dbReference type="Proteomes" id="UP000471648"/>
    </source>
</evidence>
<protein>
    <submittedName>
        <fullName evidence="2">Sugar dehydrogenase</fullName>
    </submittedName>
</protein>
<reference evidence="2 3" key="1">
    <citation type="submission" date="2020-01" db="EMBL/GenBank/DDBJ databases">
        <title>Insect and environment-associated Actinomycetes.</title>
        <authorList>
            <person name="Currrie C."/>
            <person name="Chevrette M."/>
            <person name="Carlson C."/>
            <person name="Stubbendieck R."/>
            <person name="Wendt-Pienkowski E."/>
        </authorList>
    </citation>
    <scope>NUCLEOTIDE SEQUENCE [LARGE SCALE GENOMIC DNA]</scope>
    <source>
        <strain evidence="2 3">SID14438</strain>
    </source>
</reference>
<proteinExistence type="predicted"/>
<sequence>MNARTRCSALLGTLCLVASVALSTASADEPGPPARQAAVTLTEVAEAQNPTAGAAGPGDTLWIA</sequence>
<dbReference type="Proteomes" id="UP000471648">
    <property type="component" value="Unassembled WGS sequence"/>
</dbReference>
<feature type="non-terminal residue" evidence="2">
    <location>
        <position position="64"/>
    </location>
</feature>
<feature type="signal peptide" evidence="1">
    <location>
        <begin position="1"/>
        <end position="27"/>
    </location>
</feature>
<evidence type="ECO:0000256" key="1">
    <source>
        <dbReference type="SAM" id="SignalP"/>
    </source>
</evidence>
<organism evidence="2 3">
    <name type="scientific">Streptomyces microflavus</name>
    <name type="common">Streptomyces lipmanii</name>
    <dbReference type="NCBI Taxonomy" id="1919"/>
    <lineage>
        <taxon>Bacteria</taxon>
        <taxon>Bacillati</taxon>
        <taxon>Actinomycetota</taxon>
        <taxon>Actinomycetes</taxon>
        <taxon>Kitasatosporales</taxon>
        <taxon>Streptomycetaceae</taxon>
        <taxon>Streptomyces</taxon>
    </lineage>
</organism>
<comment type="caution">
    <text evidence="2">The sequence shown here is derived from an EMBL/GenBank/DDBJ whole genome shotgun (WGS) entry which is preliminary data.</text>
</comment>
<dbReference type="AlphaFoldDB" id="A0A6N9VL11"/>